<dbReference type="Proteomes" id="UP000292373">
    <property type="component" value="Unassembled WGS sequence"/>
</dbReference>
<evidence type="ECO:0000256" key="3">
    <source>
        <dbReference type="SAM" id="MobiDB-lite"/>
    </source>
</evidence>
<evidence type="ECO:0000259" key="4">
    <source>
        <dbReference type="Pfam" id="PF01551"/>
    </source>
</evidence>
<dbReference type="PANTHER" id="PTHR21666:SF289">
    <property type="entry name" value="L-ALA--D-GLU ENDOPEPTIDASE"/>
    <property type="match status" value="1"/>
</dbReference>
<keyword evidence="6" id="KW-1185">Reference proteome</keyword>
<reference evidence="5 6" key="1">
    <citation type="submission" date="2019-01" db="EMBL/GenBank/DDBJ databases">
        <title>Lactibacter flavus gen. nov., sp. nov., a novel bacterium of the family Propionibacteriaceae isolated from raw milk and dairy products.</title>
        <authorList>
            <person name="Huptas C."/>
            <person name="Wenning M."/>
            <person name="Breitenwieser F."/>
            <person name="Doll E."/>
            <person name="Von Neubeck M."/>
            <person name="Busse H.-J."/>
            <person name="Scherer S."/>
        </authorList>
    </citation>
    <scope>NUCLEOTIDE SEQUENCE [LARGE SCALE GENOMIC DNA]</scope>
    <source>
        <strain evidence="5 6">KCTC 33808</strain>
    </source>
</reference>
<proteinExistence type="predicted"/>
<organism evidence="5 6">
    <name type="scientific">Propioniciclava sinopodophylli</name>
    <dbReference type="NCBI Taxonomy" id="1837344"/>
    <lineage>
        <taxon>Bacteria</taxon>
        <taxon>Bacillati</taxon>
        <taxon>Actinomycetota</taxon>
        <taxon>Actinomycetes</taxon>
        <taxon>Propionibacteriales</taxon>
        <taxon>Propionibacteriaceae</taxon>
        <taxon>Propioniciclava</taxon>
    </lineage>
</organism>
<sequence length="441" mass="47733">MAVLSVALVAPLASAETLSDLRNQVADTRTKRNTAQDSVHSAQQNVNAATQALLTSQNELENAQAALADISVELDIARENDARIAAELEAARAELELAKQRVAKAEAEVAAQVALIGQAARESFQQQSDLRDLTVLFGAETPAEMSQRLQWNTTVFDTQAAEKARLDAVRDELEAARALQAEIEARIAGEKAESEKSVARIAQLERQAEAQRAMVARLVAANEVARTAAQSELDADEAAFRSLQADEQRLQGEIQAEIARIRAEEEARRKAEEEARRKAEQEARDTQKPSSAQPPRASTPSRSSSRVSAHGFQRPVNANYGSPFGMRFHPILKYWRMHNGVDLGAPTGTPIYASQSGTVLKSGPNGGYGNFILIGHGDAINGKYVTTGYAHNSRNVVSVGQRVERGQLIGYVGSTGLSTTPHLHFELRLDGVPVNAVRYVA</sequence>
<feature type="compositionally biased region" description="Basic and acidic residues" evidence="3">
    <location>
        <begin position="270"/>
        <end position="287"/>
    </location>
</feature>
<feature type="compositionally biased region" description="Low complexity" evidence="3">
    <location>
        <begin position="289"/>
        <end position="309"/>
    </location>
</feature>
<feature type="coiled-coil region" evidence="2">
    <location>
        <begin position="159"/>
        <end position="221"/>
    </location>
</feature>
<dbReference type="Gene3D" id="2.70.70.10">
    <property type="entry name" value="Glucose Permease (Domain IIA)"/>
    <property type="match status" value="1"/>
</dbReference>
<name>A0A4Q9KF22_9ACTN</name>
<comment type="caution">
    <text evidence="5">The sequence shown here is derived from an EMBL/GenBank/DDBJ whole genome shotgun (WGS) entry which is preliminary data.</text>
</comment>
<accession>A0A4Q9KF22</accession>
<dbReference type="RefSeq" id="WP_131168120.1">
    <property type="nucleotide sequence ID" value="NZ_SDMQ01000007.1"/>
</dbReference>
<evidence type="ECO:0000313" key="6">
    <source>
        <dbReference type="Proteomes" id="UP000292373"/>
    </source>
</evidence>
<gene>
    <name evidence="5" type="ORF">ET989_08560</name>
</gene>
<keyword evidence="2" id="KW-0175">Coiled coil</keyword>
<dbReference type="CDD" id="cd12797">
    <property type="entry name" value="M23_peptidase"/>
    <property type="match status" value="1"/>
</dbReference>
<dbReference type="SUPFAM" id="SSF51261">
    <property type="entry name" value="Duplicated hybrid motif"/>
    <property type="match status" value="1"/>
</dbReference>
<feature type="region of interest" description="Disordered" evidence="3">
    <location>
        <begin position="270"/>
        <end position="319"/>
    </location>
</feature>
<evidence type="ECO:0000313" key="5">
    <source>
        <dbReference type="EMBL" id="TBT84698.1"/>
    </source>
</evidence>
<feature type="domain" description="M23ase beta-sheet core" evidence="4">
    <location>
        <begin position="336"/>
        <end position="435"/>
    </location>
</feature>
<dbReference type="OrthoDB" id="1099523at2"/>
<dbReference type="InterPro" id="IPR011055">
    <property type="entry name" value="Dup_hybrid_motif"/>
</dbReference>
<keyword evidence="1" id="KW-0732">Signal</keyword>
<protein>
    <recommendedName>
        <fullName evidence="4">M23ase beta-sheet core domain-containing protein</fullName>
    </recommendedName>
</protein>
<dbReference type="InterPro" id="IPR016047">
    <property type="entry name" value="M23ase_b-sheet_dom"/>
</dbReference>
<dbReference type="PANTHER" id="PTHR21666">
    <property type="entry name" value="PEPTIDASE-RELATED"/>
    <property type="match status" value="1"/>
</dbReference>
<feature type="coiled-coil region" evidence="2">
    <location>
        <begin position="18"/>
        <end position="115"/>
    </location>
</feature>
<evidence type="ECO:0000256" key="2">
    <source>
        <dbReference type="SAM" id="Coils"/>
    </source>
</evidence>
<dbReference type="GO" id="GO:0004222">
    <property type="term" value="F:metalloendopeptidase activity"/>
    <property type="evidence" value="ECO:0007669"/>
    <property type="project" value="TreeGrafter"/>
</dbReference>
<dbReference type="Pfam" id="PF01551">
    <property type="entry name" value="Peptidase_M23"/>
    <property type="match status" value="1"/>
</dbReference>
<dbReference type="InterPro" id="IPR050570">
    <property type="entry name" value="Cell_wall_metabolism_enzyme"/>
</dbReference>
<evidence type="ECO:0000256" key="1">
    <source>
        <dbReference type="ARBA" id="ARBA00022729"/>
    </source>
</evidence>
<dbReference type="EMBL" id="SDMQ01000007">
    <property type="protein sequence ID" value="TBT84698.1"/>
    <property type="molecule type" value="Genomic_DNA"/>
</dbReference>
<dbReference type="AlphaFoldDB" id="A0A4Q9KF22"/>